<accession>A0A8C0IGT8</accession>
<evidence type="ECO:0000259" key="20">
    <source>
        <dbReference type="Pfam" id="PF16209"/>
    </source>
</evidence>
<comment type="similarity">
    <text evidence="3 18">Belongs to the cation transport ATPase (P-type) (TC 3.A.3) family. Type IV subfamily.</text>
</comment>
<dbReference type="PROSITE" id="PS00154">
    <property type="entry name" value="ATPASE_E1_E2"/>
    <property type="match status" value="1"/>
</dbReference>
<dbReference type="SUPFAM" id="SSF81665">
    <property type="entry name" value="Calcium ATPase, transmembrane domain M"/>
    <property type="match status" value="1"/>
</dbReference>
<dbReference type="FunFam" id="3.40.50.1000:FF:000001">
    <property type="entry name" value="Phospholipid-transporting ATPase IC"/>
    <property type="match status" value="1"/>
</dbReference>
<dbReference type="InterPro" id="IPR032630">
    <property type="entry name" value="P_typ_ATPase_c"/>
</dbReference>
<keyword evidence="11 18" id="KW-1133">Transmembrane helix</keyword>
<dbReference type="GO" id="GO:0007030">
    <property type="term" value="P:Golgi organization"/>
    <property type="evidence" value="ECO:0007669"/>
    <property type="project" value="TreeGrafter"/>
</dbReference>
<feature type="binding site" evidence="16">
    <location>
        <position position="777"/>
    </location>
    <ligand>
        <name>ATP</name>
        <dbReference type="ChEBI" id="CHEBI:30616"/>
    </ligand>
</feature>
<feature type="binding site" evidence="17">
    <location>
        <position position="797"/>
    </location>
    <ligand>
        <name>Mg(2+)</name>
        <dbReference type="ChEBI" id="CHEBI:18420"/>
    </ligand>
</feature>
<comment type="catalytic activity">
    <reaction evidence="14 18">
        <text>ATP + H2O + phospholipidSide 1 = ADP + phosphate + phospholipidSide 2.</text>
        <dbReference type="EC" id="7.6.2.1"/>
    </reaction>
</comment>
<evidence type="ECO:0000256" key="19">
    <source>
        <dbReference type="SAM" id="MobiDB-lite"/>
    </source>
</evidence>
<dbReference type="InterPro" id="IPR018303">
    <property type="entry name" value="ATPase_P-typ_P_site"/>
</dbReference>
<feature type="transmembrane region" description="Helical" evidence="18">
    <location>
        <begin position="857"/>
        <end position="875"/>
    </location>
</feature>
<dbReference type="Proteomes" id="UP000694567">
    <property type="component" value="Unplaced"/>
</dbReference>
<dbReference type="SUPFAM" id="SSF81653">
    <property type="entry name" value="Calcium ATPase, transduction domain A"/>
    <property type="match status" value="1"/>
</dbReference>
<feature type="domain" description="P-type ATPase C-terminal" evidence="21">
    <location>
        <begin position="823"/>
        <end position="1077"/>
    </location>
</feature>
<evidence type="ECO:0000256" key="12">
    <source>
        <dbReference type="ARBA" id="ARBA00023055"/>
    </source>
</evidence>
<dbReference type="InterPro" id="IPR032631">
    <property type="entry name" value="P-type_ATPase_N"/>
</dbReference>
<evidence type="ECO:0000256" key="3">
    <source>
        <dbReference type="ARBA" id="ARBA00008109"/>
    </source>
</evidence>
<dbReference type="Pfam" id="PF16209">
    <property type="entry name" value="PhoLip_ATPase_N"/>
    <property type="match status" value="1"/>
</dbReference>
<feature type="transmembrane region" description="Helical" evidence="18">
    <location>
        <begin position="68"/>
        <end position="90"/>
    </location>
</feature>
<feature type="binding site" evidence="17">
    <location>
        <position position="387"/>
    </location>
    <ligand>
        <name>Mg(2+)</name>
        <dbReference type="ChEBI" id="CHEBI:18420"/>
    </ligand>
</feature>
<keyword evidence="6 17" id="KW-0479">Metal-binding</keyword>
<feature type="transmembrane region" description="Helical" evidence="18">
    <location>
        <begin position="1006"/>
        <end position="1029"/>
    </location>
</feature>
<dbReference type="NCBIfam" id="TIGR01494">
    <property type="entry name" value="ATPase_P-type"/>
    <property type="match status" value="1"/>
</dbReference>
<feature type="binding site" evidence="16">
    <location>
        <position position="385"/>
    </location>
    <ligand>
        <name>ATP</name>
        <dbReference type="ChEBI" id="CHEBI:30616"/>
    </ligand>
</feature>
<keyword evidence="9 17" id="KW-0460">Magnesium</keyword>
<feature type="transmembrane region" description="Helical" evidence="18">
    <location>
        <begin position="1049"/>
        <end position="1070"/>
    </location>
</feature>
<dbReference type="Pfam" id="PF16212">
    <property type="entry name" value="PhoLip_ATPase_C"/>
    <property type="match status" value="1"/>
</dbReference>
<dbReference type="GO" id="GO:0005886">
    <property type="term" value="C:plasma membrane"/>
    <property type="evidence" value="ECO:0007669"/>
    <property type="project" value="TreeGrafter"/>
</dbReference>
<evidence type="ECO:0000256" key="10">
    <source>
        <dbReference type="ARBA" id="ARBA00022967"/>
    </source>
</evidence>
<keyword evidence="13 18" id="KW-0472">Membrane</keyword>
<evidence type="ECO:0000256" key="6">
    <source>
        <dbReference type="ARBA" id="ARBA00022723"/>
    </source>
</evidence>
<dbReference type="PANTHER" id="PTHR24092">
    <property type="entry name" value="PROBABLE PHOSPHOLIPID-TRANSPORTING ATPASE"/>
    <property type="match status" value="1"/>
</dbReference>
<feature type="binding site" evidence="16">
    <location>
        <position position="801"/>
    </location>
    <ligand>
        <name>ATP</name>
        <dbReference type="ChEBI" id="CHEBI:30616"/>
    </ligand>
</feature>
<evidence type="ECO:0000256" key="16">
    <source>
        <dbReference type="PIRSR" id="PIRSR606539-2"/>
    </source>
</evidence>
<dbReference type="SUPFAM" id="SSF81660">
    <property type="entry name" value="Metal cation-transporting ATPase, ATP-binding domain N"/>
    <property type="match status" value="1"/>
</dbReference>
<organism evidence="22 23">
    <name type="scientific">Bubo bubo</name>
    <name type="common">Eurasian eagle-owl</name>
    <name type="synonym">Strix bubo</name>
    <dbReference type="NCBI Taxonomy" id="30461"/>
    <lineage>
        <taxon>Eukaryota</taxon>
        <taxon>Metazoa</taxon>
        <taxon>Chordata</taxon>
        <taxon>Craniata</taxon>
        <taxon>Vertebrata</taxon>
        <taxon>Euteleostomi</taxon>
        <taxon>Archelosauria</taxon>
        <taxon>Archosauria</taxon>
        <taxon>Dinosauria</taxon>
        <taxon>Saurischia</taxon>
        <taxon>Theropoda</taxon>
        <taxon>Coelurosauria</taxon>
        <taxon>Aves</taxon>
        <taxon>Neognathae</taxon>
        <taxon>Neoaves</taxon>
        <taxon>Telluraves</taxon>
        <taxon>Strigiformes</taxon>
        <taxon>Strigidae</taxon>
        <taxon>Bubo</taxon>
    </lineage>
</organism>
<dbReference type="EC" id="7.6.2.1" evidence="18"/>
<protein>
    <recommendedName>
        <fullName evidence="18">Phospholipid-transporting ATPase</fullName>
        <ecNumber evidence="18">7.6.2.1</ecNumber>
    </recommendedName>
</protein>
<feature type="binding site" evidence="16">
    <location>
        <position position="659"/>
    </location>
    <ligand>
        <name>ATP</name>
        <dbReference type="ChEBI" id="CHEBI:30616"/>
    </ligand>
</feature>
<feature type="binding site" evidence="16">
    <location>
        <position position="771"/>
    </location>
    <ligand>
        <name>ATP</name>
        <dbReference type="ChEBI" id="CHEBI:30616"/>
    </ligand>
</feature>
<dbReference type="FunFam" id="3.40.50.1000:FF:000014">
    <property type="entry name" value="Phospholipid-transporting ATPase"/>
    <property type="match status" value="1"/>
</dbReference>
<feature type="transmembrane region" description="Helical" evidence="18">
    <location>
        <begin position="887"/>
        <end position="907"/>
    </location>
</feature>
<feature type="binding site" evidence="16">
    <location>
        <position position="522"/>
    </location>
    <ligand>
        <name>ATP</name>
        <dbReference type="ChEBI" id="CHEBI:30616"/>
    </ligand>
</feature>
<evidence type="ECO:0000259" key="21">
    <source>
        <dbReference type="Pfam" id="PF16212"/>
    </source>
</evidence>
<feature type="transmembrane region" description="Helical" evidence="18">
    <location>
        <begin position="976"/>
        <end position="994"/>
    </location>
</feature>
<dbReference type="GO" id="GO:0000287">
    <property type="term" value="F:magnesium ion binding"/>
    <property type="evidence" value="ECO:0007669"/>
    <property type="project" value="UniProtKB-UniRule"/>
</dbReference>
<evidence type="ECO:0000256" key="1">
    <source>
        <dbReference type="ARBA" id="ARBA00001946"/>
    </source>
</evidence>
<evidence type="ECO:0000313" key="22">
    <source>
        <dbReference type="Ensembl" id="ENSBOBP00000020334.1"/>
    </source>
</evidence>
<keyword evidence="23" id="KW-1185">Reference proteome</keyword>
<keyword evidence="10 18" id="KW-1278">Translocase</keyword>
<feature type="region of interest" description="Disordered" evidence="19">
    <location>
        <begin position="1126"/>
        <end position="1146"/>
    </location>
</feature>
<evidence type="ECO:0000256" key="15">
    <source>
        <dbReference type="PIRSR" id="PIRSR606539-1"/>
    </source>
</evidence>
<dbReference type="InterPro" id="IPR008250">
    <property type="entry name" value="ATPase_P-typ_transduc_dom_A_sf"/>
</dbReference>
<dbReference type="Gene3D" id="3.40.50.1000">
    <property type="entry name" value="HAD superfamily/HAD-like"/>
    <property type="match status" value="1"/>
</dbReference>
<feature type="binding site" evidence="16">
    <location>
        <position position="387"/>
    </location>
    <ligand>
        <name>ATP</name>
        <dbReference type="ChEBI" id="CHEBI:30616"/>
    </ligand>
</feature>
<feature type="active site" description="4-aspartylphosphate intermediate" evidence="15">
    <location>
        <position position="385"/>
    </location>
</feature>
<dbReference type="InterPro" id="IPR023214">
    <property type="entry name" value="HAD_sf"/>
</dbReference>
<evidence type="ECO:0000256" key="5">
    <source>
        <dbReference type="ARBA" id="ARBA00022692"/>
    </source>
</evidence>
<dbReference type="GO" id="GO:0016887">
    <property type="term" value="F:ATP hydrolysis activity"/>
    <property type="evidence" value="ECO:0007669"/>
    <property type="project" value="InterPro"/>
</dbReference>
<comment type="subcellular location">
    <subcellularLocation>
        <location evidence="2">Endomembrane system</location>
        <topology evidence="2">Multi-pass membrane protein</topology>
    </subcellularLocation>
    <subcellularLocation>
        <location evidence="18">Membrane</location>
        <topology evidence="18">Multi-pass membrane protein</topology>
    </subcellularLocation>
</comment>
<evidence type="ECO:0000256" key="11">
    <source>
        <dbReference type="ARBA" id="ARBA00022989"/>
    </source>
</evidence>
<dbReference type="AlphaFoldDB" id="A0A8C0IGT8"/>
<dbReference type="InterPro" id="IPR036412">
    <property type="entry name" value="HAD-like_sf"/>
</dbReference>
<feature type="binding site" evidence="16">
    <location>
        <position position="800"/>
    </location>
    <ligand>
        <name>ATP</name>
        <dbReference type="ChEBI" id="CHEBI:30616"/>
    </ligand>
</feature>
<keyword evidence="12" id="KW-0445">Lipid transport</keyword>
<dbReference type="SFLD" id="SFLDF00027">
    <property type="entry name" value="p-type_atpase"/>
    <property type="match status" value="1"/>
</dbReference>
<keyword evidence="8 16" id="KW-0067">ATP-binding</keyword>
<dbReference type="Pfam" id="PF13246">
    <property type="entry name" value="Cation_ATPase"/>
    <property type="match status" value="1"/>
</dbReference>
<dbReference type="NCBIfam" id="TIGR01652">
    <property type="entry name" value="ATPase-Plipid"/>
    <property type="match status" value="1"/>
</dbReference>
<proteinExistence type="inferred from homology"/>
<dbReference type="GO" id="GO:0140345">
    <property type="term" value="F:phosphatidylcholine flippase activity"/>
    <property type="evidence" value="ECO:0007669"/>
    <property type="project" value="UniProtKB-ARBA"/>
</dbReference>
<dbReference type="SFLD" id="SFLDG00002">
    <property type="entry name" value="C1.7:_P-type_atpase_like"/>
    <property type="match status" value="1"/>
</dbReference>
<feature type="transmembrane region" description="Helical" evidence="18">
    <location>
        <begin position="268"/>
        <end position="291"/>
    </location>
</feature>
<dbReference type="InterPro" id="IPR006539">
    <property type="entry name" value="P-type_ATPase_IV"/>
</dbReference>
<feature type="binding site" evidence="16">
    <location>
        <position position="660"/>
    </location>
    <ligand>
        <name>ATP</name>
        <dbReference type="ChEBI" id="CHEBI:30616"/>
    </ligand>
</feature>
<feature type="binding site" evidence="16">
    <location>
        <position position="545"/>
    </location>
    <ligand>
        <name>ATP</name>
        <dbReference type="ChEBI" id="CHEBI:30616"/>
    </ligand>
</feature>
<dbReference type="PRINTS" id="PR00119">
    <property type="entry name" value="CATATPASE"/>
</dbReference>
<dbReference type="GO" id="GO:0005802">
    <property type="term" value="C:trans-Golgi network"/>
    <property type="evidence" value="ECO:0007669"/>
    <property type="project" value="TreeGrafter"/>
</dbReference>
<sequence>MGCAVILFPVLPILFIFLFFLQNNSIKTSKYNFFTFLPLNLFEQFQRIANAYFLFLLILQLIPQISSLAWFTTVVPLVLVLAVSGVKDAIDDFNRHKSDKHVNNRPVQVLINGMLKDEKWMNVQVGDIIKLENNNFVTADLLLLSSSEPHSLTYIETAELDGETNLKVKQALTVTAELGEDLQKLTEFNGEVKCEAPNNKLDKFTGTLTLRGEKYALDNEKMLLRGCTIRNTEWCFGLVIYAGPDTKLMQNSGKTTFKRTSIDRLMNVLVLVIFAFLALMCLILAIGNGIWEYDKGYYFQVYLPWAEGVNSASYSGFLMFWSYVIILNTVVPISLYVSVEIIRLGNSFYIDWDRKMYYPLNDTPAQARTTTLNEELGQIKYIFSDKTGTLTQNIMCFNKCSINGKSYGMLSTCLILRKVDFSYNQLADPKFAFYDHSLVEAVKLSDVPTHRFFRLLSLCHTVMPEEKKEGNLVYQAQSPDEGALVTAARNFGFVFRARTPETITIVEMGETKIYKLLAILDFNNVRKRMSVIVRSPEGDLTLYCKGADTILYELLHSSCDTLKEETTEHLNEFAGEGLRTLVVAYKNLDEDYFQEWIRRHHEASTALEGREDKLSELYEEIEKDLMLLGATAIEDKLQDGVPQTIETLAKANIKIWVLTGDKQETAMNIGYSCNLLNDDMEDVFIIEGSTSDDVLNELRKKMKPDSFLDSDEINIQFEKSSKKPKIIPDEQANGVYGLVITGHSLAYALEGNLELELVRTACLCKVVICCRVTPLQKAQVVELVKKYKKAVTLAIGDGANDVSMIKTAHIGVGISGQEGMQAVLSSDFSFAQFRYLQRLLLVHGRWSYIRMCKFLKYFFYKNFAFTLVHFWYGFFSGFSAQTVYDEWFITLYNLVYTSLPVLGMSLFDQDVDDRWSMLFPQLYVPGQQNLYFNKTVFVKCMLQGIYSSLILFFIPYGAMYNTMRSDGKAIADYQSFALMAQTCLLIVVSVQIGLDTSYWTVVNQFFIWGSLSVYFAITFTMYSDGMYLIFTASFPFIGTARNTLSQPNVWLAIFLSITLCVLPVVGFRFLKAQLKPTPSDKIPSWQSQVPTRRLRRTSTRRSGYAFSHQHGFGALIMSGRNMRPKSPFATTGTFSPNSDKHKHKGL</sequence>
<feature type="binding site" evidence="16">
    <location>
        <position position="481"/>
    </location>
    <ligand>
        <name>ATP</name>
        <dbReference type="ChEBI" id="CHEBI:30616"/>
    </ligand>
</feature>
<evidence type="ECO:0000256" key="18">
    <source>
        <dbReference type="RuleBase" id="RU362033"/>
    </source>
</evidence>
<feature type="transmembrane region" description="Helical" evidence="18">
    <location>
        <begin position="936"/>
        <end position="956"/>
    </location>
</feature>
<evidence type="ECO:0000256" key="7">
    <source>
        <dbReference type="ARBA" id="ARBA00022741"/>
    </source>
</evidence>
<evidence type="ECO:0000256" key="4">
    <source>
        <dbReference type="ARBA" id="ARBA00022448"/>
    </source>
</evidence>
<dbReference type="GO" id="GO:0045332">
    <property type="term" value="P:phospholipid translocation"/>
    <property type="evidence" value="ECO:0007669"/>
    <property type="project" value="TreeGrafter"/>
</dbReference>
<feature type="binding site" evidence="17">
    <location>
        <position position="801"/>
    </location>
    <ligand>
        <name>Mg(2+)</name>
        <dbReference type="ChEBI" id="CHEBI:18420"/>
    </ligand>
</feature>
<dbReference type="GO" id="GO:0005524">
    <property type="term" value="F:ATP binding"/>
    <property type="evidence" value="ECO:0007669"/>
    <property type="project" value="UniProtKB-UniRule"/>
</dbReference>
<reference evidence="22" key="2">
    <citation type="submission" date="2025-09" db="UniProtKB">
        <authorList>
            <consortium name="Ensembl"/>
        </authorList>
    </citation>
    <scope>IDENTIFICATION</scope>
</reference>
<feature type="binding site" evidence="16">
    <location>
        <position position="386"/>
    </location>
    <ligand>
        <name>ATP</name>
        <dbReference type="ChEBI" id="CHEBI:30616"/>
    </ligand>
</feature>
<evidence type="ECO:0000256" key="13">
    <source>
        <dbReference type="ARBA" id="ARBA00023136"/>
    </source>
</evidence>
<dbReference type="InterPro" id="IPR001757">
    <property type="entry name" value="P_typ_ATPase"/>
</dbReference>
<feature type="binding site" evidence="17">
    <location>
        <position position="385"/>
    </location>
    <ligand>
        <name>Mg(2+)</name>
        <dbReference type="ChEBI" id="CHEBI:18420"/>
    </ligand>
</feature>
<name>A0A8C0IGT8_BUBBB</name>
<feature type="transmembrane region" description="Helical" evidence="18">
    <location>
        <begin position="6"/>
        <end position="24"/>
    </location>
</feature>
<feature type="transmembrane region" description="Helical" evidence="18">
    <location>
        <begin position="311"/>
        <end position="337"/>
    </location>
</feature>
<keyword evidence="4" id="KW-0813">Transport</keyword>
<feature type="binding site" evidence="16">
    <location>
        <position position="661"/>
    </location>
    <ligand>
        <name>ATP</name>
        <dbReference type="ChEBI" id="CHEBI:30616"/>
    </ligand>
</feature>
<feature type="compositionally biased region" description="Polar residues" evidence="19">
    <location>
        <begin position="1128"/>
        <end position="1137"/>
    </location>
</feature>
<keyword evidence="7 16" id="KW-0547">Nucleotide-binding</keyword>
<evidence type="ECO:0000313" key="23">
    <source>
        <dbReference type="Proteomes" id="UP000694567"/>
    </source>
</evidence>
<dbReference type="InterPro" id="IPR023299">
    <property type="entry name" value="ATPase_P-typ_cyto_dom_N"/>
</dbReference>
<dbReference type="PANTHER" id="PTHR24092:SF52">
    <property type="entry name" value="PHOSPHOLIPID-TRANSPORTING ATPASE FETA"/>
    <property type="match status" value="1"/>
</dbReference>
<dbReference type="SFLD" id="SFLDS00003">
    <property type="entry name" value="Haloacid_Dehalogenase"/>
    <property type="match status" value="1"/>
</dbReference>
<evidence type="ECO:0000256" key="2">
    <source>
        <dbReference type="ARBA" id="ARBA00004127"/>
    </source>
</evidence>
<dbReference type="SUPFAM" id="SSF56784">
    <property type="entry name" value="HAD-like"/>
    <property type="match status" value="1"/>
</dbReference>
<evidence type="ECO:0000256" key="14">
    <source>
        <dbReference type="ARBA" id="ARBA00034036"/>
    </source>
</evidence>
<dbReference type="InterPro" id="IPR023298">
    <property type="entry name" value="ATPase_P-typ_TM_dom_sf"/>
</dbReference>
<dbReference type="FunFam" id="2.70.150.10:FF:000025">
    <property type="entry name" value="Phospholipid-transporting ATPase"/>
    <property type="match status" value="1"/>
</dbReference>
<reference evidence="22" key="1">
    <citation type="submission" date="2025-08" db="UniProtKB">
        <authorList>
            <consortium name="Ensembl"/>
        </authorList>
    </citation>
    <scope>IDENTIFICATION</scope>
</reference>
<dbReference type="FunFam" id="3.40.1110.10:FF:000188">
    <property type="entry name" value="Phospholipid-transporting ATPase"/>
    <property type="match status" value="1"/>
</dbReference>
<comment type="cofactor">
    <cofactor evidence="1 17">
        <name>Mg(2+)</name>
        <dbReference type="ChEBI" id="CHEBI:18420"/>
    </cofactor>
</comment>
<evidence type="ECO:0000256" key="9">
    <source>
        <dbReference type="ARBA" id="ARBA00022842"/>
    </source>
</evidence>
<evidence type="ECO:0000256" key="17">
    <source>
        <dbReference type="PIRSR" id="PIRSR606539-3"/>
    </source>
</evidence>
<dbReference type="CDD" id="cd02073">
    <property type="entry name" value="P-type_ATPase_APLT_Dnf-like"/>
    <property type="match status" value="1"/>
</dbReference>
<dbReference type="Gene3D" id="2.70.150.10">
    <property type="entry name" value="Calcium-transporting ATPase, cytoplasmic transduction domain A"/>
    <property type="match status" value="1"/>
</dbReference>
<evidence type="ECO:0000256" key="8">
    <source>
        <dbReference type="ARBA" id="ARBA00022840"/>
    </source>
</evidence>
<dbReference type="Gene3D" id="3.40.1110.10">
    <property type="entry name" value="Calcium-transporting ATPase, cytoplasmic domain N"/>
    <property type="match status" value="1"/>
</dbReference>
<feature type="domain" description="P-type ATPase N-terminal" evidence="20">
    <location>
        <begin position="23"/>
        <end position="74"/>
    </location>
</feature>
<keyword evidence="5 18" id="KW-0812">Transmembrane</keyword>
<feature type="transmembrane region" description="Helical" evidence="18">
    <location>
        <begin position="45"/>
        <end position="62"/>
    </location>
</feature>
<dbReference type="InterPro" id="IPR044492">
    <property type="entry name" value="P_typ_ATPase_HD_dom"/>
</dbReference>
<dbReference type="Ensembl" id="ENSBOBT00000020793.1">
    <property type="protein sequence ID" value="ENSBOBP00000020334.1"/>
    <property type="gene ID" value="ENSBOBG00000012295.1"/>
</dbReference>
<feature type="binding site" evidence="16">
    <location>
        <position position="579"/>
    </location>
    <ligand>
        <name>ATP</name>
        <dbReference type="ChEBI" id="CHEBI:30616"/>
    </ligand>
</feature>